<proteinExistence type="predicted"/>
<dbReference type="InterPro" id="IPR050680">
    <property type="entry name" value="YpeA/RimI_acetyltransf"/>
</dbReference>
<evidence type="ECO:0000259" key="3">
    <source>
        <dbReference type="PROSITE" id="PS51186"/>
    </source>
</evidence>
<dbReference type="CDD" id="cd04301">
    <property type="entry name" value="NAT_SF"/>
    <property type="match status" value="1"/>
</dbReference>
<dbReference type="PROSITE" id="PS51186">
    <property type="entry name" value="GNAT"/>
    <property type="match status" value="1"/>
</dbReference>
<evidence type="ECO:0000256" key="1">
    <source>
        <dbReference type="ARBA" id="ARBA00022679"/>
    </source>
</evidence>
<dbReference type="STRING" id="33889.AVW13_08035"/>
<dbReference type="EMBL" id="LQQR01000011">
    <property type="protein sequence ID" value="KZE22222.1"/>
    <property type="molecule type" value="Genomic_DNA"/>
</dbReference>
<dbReference type="Proteomes" id="UP000594979">
    <property type="component" value="Chromosome"/>
</dbReference>
<dbReference type="RefSeq" id="WP_063249335.1">
    <property type="nucleotide sequence ID" value="NZ_CAACXN010000015.1"/>
</dbReference>
<dbReference type="InterPro" id="IPR016181">
    <property type="entry name" value="Acyl_CoA_acyltransferase"/>
</dbReference>
<evidence type="ECO:0000313" key="8">
    <source>
        <dbReference type="Proteomes" id="UP000386281"/>
    </source>
</evidence>
<dbReference type="Proteomes" id="UP000386281">
    <property type="component" value="Unassembled WGS sequence"/>
</dbReference>
<dbReference type="EMBL" id="CAACXN010000015">
    <property type="protein sequence ID" value="VEW14079.1"/>
    <property type="molecule type" value="Genomic_DNA"/>
</dbReference>
<sequence length="148" mass="15979">MTVSVRELPWWELSEVAAADERIFGATAWTLPYYWAVAAQPGTAMFVARDESTGDLAGWVVMSAVGSEADVMTIATTEATRGRGVGRTLLLAGIDWADEAGAGLIHLEVADGNAPALGLYRSLGFEEWGRRPDYYPGADAVLMRRSVR</sequence>
<evidence type="ECO:0000313" key="5">
    <source>
        <dbReference type="EMBL" id="QPS33718.1"/>
    </source>
</evidence>
<dbReference type="AlphaFoldDB" id="A0A163ASH6"/>
<reference evidence="7" key="1">
    <citation type="submission" date="2016-01" db="EMBL/GenBank/DDBJ databases">
        <title>Draft genome of Chromobacterium sp. F49.</title>
        <authorList>
            <person name="Hong K.W."/>
        </authorList>
    </citation>
    <scope>NUCLEOTIDE SEQUENCE [LARGE SCALE GENOMIC DNA]</scope>
    <source>
        <strain evidence="7">M40</strain>
    </source>
</reference>
<dbReference type="Gene3D" id="3.40.630.30">
    <property type="match status" value="1"/>
</dbReference>
<dbReference type="PANTHER" id="PTHR43420">
    <property type="entry name" value="ACETYLTRANSFERASE"/>
    <property type="match status" value="1"/>
</dbReference>
<name>A0A163ASH6_9MICO</name>
<evidence type="ECO:0000313" key="6">
    <source>
        <dbReference type="EMBL" id="VEW14079.1"/>
    </source>
</evidence>
<organism evidence="6 8">
    <name type="scientific">Brevibacterium casei</name>
    <dbReference type="NCBI Taxonomy" id="33889"/>
    <lineage>
        <taxon>Bacteria</taxon>
        <taxon>Bacillati</taxon>
        <taxon>Actinomycetota</taxon>
        <taxon>Actinomycetes</taxon>
        <taxon>Micrococcales</taxon>
        <taxon>Brevibacteriaceae</taxon>
        <taxon>Brevibacterium</taxon>
    </lineage>
</organism>
<dbReference type="PANTHER" id="PTHR43420:SF12">
    <property type="entry name" value="N-ACETYLTRANSFERASE DOMAIN-CONTAINING PROTEIN"/>
    <property type="match status" value="1"/>
</dbReference>
<accession>A0A163ASH6</accession>
<dbReference type="EC" id="2.3.1.183" evidence="6"/>
<evidence type="ECO:0000313" key="7">
    <source>
        <dbReference type="Proteomes" id="UP000076612"/>
    </source>
</evidence>
<dbReference type="Pfam" id="PF00583">
    <property type="entry name" value="Acetyltransf_1"/>
    <property type="match status" value="1"/>
</dbReference>
<protein>
    <submittedName>
        <fullName evidence="5">GNAT family N-acetyltransferase</fullName>
    </submittedName>
    <submittedName>
        <fullName evidence="6">Phosphinothricin acetyltransferase YwnH</fullName>
        <ecNumber evidence="6">2.3.1.183</ecNumber>
    </submittedName>
    <submittedName>
        <fullName evidence="4">Ribosomal-protein-alanine acetyltransferase</fullName>
    </submittedName>
</protein>
<evidence type="ECO:0000313" key="9">
    <source>
        <dbReference type="Proteomes" id="UP000594979"/>
    </source>
</evidence>
<dbReference type="KEGG" id="bcau:I6G59_17710"/>
<dbReference type="InterPro" id="IPR000182">
    <property type="entry name" value="GNAT_dom"/>
</dbReference>
<reference evidence="4" key="2">
    <citation type="submission" date="2016-01" db="EMBL/GenBank/DDBJ databases">
        <authorList>
            <person name="Hong K.W."/>
        </authorList>
    </citation>
    <scope>NUCLEOTIDE SEQUENCE</scope>
    <source>
        <strain evidence="4">M40</strain>
    </source>
</reference>
<dbReference type="EMBL" id="CP065682">
    <property type="protein sequence ID" value="QPS33718.1"/>
    <property type="molecule type" value="Genomic_DNA"/>
</dbReference>
<dbReference type="GO" id="GO:0102971">
    <property type="term" value="F:phosphinothricin N-acetyltransferase activity"/>
    <property type="evidence" value="ECO:0007669"/>
    <property type="project" value="UniProtKB-EC"/>
</dbReference>
<keyword evidence="1 6" id="KW-0808">Transferase</keyword>
<evidence type="ECO:0000313" key="4">
    <source>
        <dbReference type="EMBL" id="KZE22222.1"/>
    </source>
</evidence>
<dbReference type="Proteomes" id="UP000076612">
    <property type="component" value="Unassembled WGS sequence"/>
</dbReference>
<dbReference type="SUPFAM" id="SSF55729">
    <property type="entry name" value="Acyl-CoA N-acyltransferases (Nat)"/>
    <property type="match status" value="1"/>
</dbReference>
<reference evidence="6 8" key="3">
    <citation type="submission" date="2019-02" db="EMBL/GenBank/DDBJ databases">
        <authorList>
            <consortium name="Pathogen Informatics"/>
        </authorList>
    </citation>
    <scope>NUCLEOTIDE SEQUENCE [LARGE SCALE GENOMIC DNA]</scope>
    <source>
        <strain evidence="6 8">3012STDY7078520</strain>
    </source>
</reference>
<keyword evidence="2 6" id="KW-0012">Acyltransferase</keyword>
<evidence type="ECO:0000256" key="2">
    <source>
        <dbReference type="ARBA" id="ARBA00023315"/>
    </source>
</evidence>
<feature type="domain" description="N-acetyltransferase" evidence="3">
    <location>
        <begin position="3"/>
        <end position="148"/>
    </location>
</feature>
<reference evidence="5 9" key="4">
    <citation type="submission" date="2020-12" db="EMBL/GenBank/DDBJ databases">
        <title>FDA dAtabase for Regulatory Grade micrObial Sequences (FDA-ARGOS): Supporting development and validation of Infectious Disease Dx tests.</title>
        <authorList>
            <person name="Sproer C."/>
            <person name="Gronow S."/>
            <person name="Severitt S."/>
            <person name="Schroder I."/>
            <person name="Tallon L."/>
            <person name="Sadzewicz L."/>
            <person name="Zhao X."/>
            <person name="Boylan J."/>
            <person name="Ott S."/>
            <person name="Bowen H."/>
            <person name="Vavikolanu K."/>
            <person name="Mehta A."/>
            <person name="Aluvathingal J."/>
            <person name="Nadendla S."/>
            <person name="Lowell S."/>
            <person name="Myers T."/>
            <person name="Yan Y."/>
            <person name="Sichtig H."/>
        </authorList>
    </citation>
    <scope>NUCLEOTIDE SEQUENCE [LARGE SCALE GENOMIC DNA]</scope>
    <source>
        <strain evidence="5 9">FDAARGOS_902</strain>
    </source>
</reference>
<gene>
    <name evidence="6" type="primary">ywnH</name>
    <name evidence="4" type="ORF">AVW13_08035</name>
    <name evidence="5" type="ORF">I6G59_17710</name>
    <name evidence="6" type="ORF">NCTC12391_02237</name>
</gene>